<keyword evidence="6" id="KW-1185">Reference proteome</keyword>
<evidence type="ECO:0000313" key="5">
    <source>
        <dbReference type="EMBL" id="GMN30958.1"/>
    </source>
</evidence>
<keyword evidence="3" id="KW-0408">Iron</keyword>
<reference evidence="4" key="1">
    <citation type="submission" date="2023-07" db="EMBL/GenBank/DDBJ databases">
        <title>draft genome sequence of fig (Ficus carica).</title>
        <authorList>
            <person name="Takahashi T."/>
            <person name="Nishimura K."/>
        </authorList>
    </citation>
    <scope>NUCLEOTIDE SEQUENCE</scope>
</reference>
<dbReference type="SUPFAM" id="SSF48264">
    <property type="entry name" value="Cytochrome P450"/>
    <property type="match status" value="1"/>
</dbReference>
<dbReference type="PANTHER" id="PTHR24286">
    <property type="entry name" value="CYTOCHROME P450 26"/>
    <property type="match status" value="1"/>
</dbReference>
<dbReference type="GO" id="GO:0020037">
    <property type="term" value="F:heme binding"/>
    <property type="evidence" value="ECO:0007669"/>
    <property type="project" value="InterPro"/>
</dbReference>
<accession>A0AA87ZDD5</accession>
<evidence type="ECO:0000256" key="1">
    <source>
        <dbReference type="ARBA" id="ARBA00010617"/>
    </source>
</evidence>
<dbReference type="GO" id="GO:0004497">
    <property type="term" value="F:monooxygenase activity"/>
    <property type="evidence" value="ECO:0007669"/>
    <property type="project" value="InterPro"/>
</dbReference>
<dbReference type="EMBL" id="BTGU01003353">
    <property type="protein sequence ID" value="GMN30958.1"/>
    <property type="molecule type" value="Genomic_DNA"/>
</dbReference>
<dbReference type="EMBL" id="BTGU01003351">
    <property type="protein sequence ID" value="GMN30919.1"/>
    <property type="molecule type" value="Genomic_DNA"/>
</dbReference>
<name>A0AA87ZDD5_FICCA</name>
<dbReference type="GO" id="GO:0016705">
    <property type="term" value="F:oxidoreductase activity, acting on paired donors, with incorporation or reduction of molecular oxygen"/>
    <property type="evidence" value="ECO:0007669"/>
    <property type="project" value="InterPro"/>
</dbReference>
<comment type="caution">
    <text evidence="4">The sequence shown here is derived from an EMBL/GenBank/DDBJ whole genome shotgun (WGS) entry which is preliminary data.</text>
</comment>
<dbReference type="GO" id="GO:0016125">
    <property type="term" value="P:sterol metabolic process"/>
    <property type="evidence" value="ECO:0007669"/>
    <property type="project" value="TreeGrafter"/>
</dbReference>
<dbReference type="InterPro" id="IPR036396">
    <property type="entry name" value="Cyt_P450_sf"/>
</dbReference>
<evidence type="ECO:0000256" key="2">
    <source>
        <dbReference type="ARBA" id="ARBA00022723"/>
    </source>
</evidence>
<evidence type="ECO:0000313" key="4">
    <source>
        <dbReference type="EMBL" id="GMN30919.1"/>
    </source>
</evidence>
<keyword evidence="2" id="KW-0479">Metal-binding</keyword>
<sequence length="162" mass="18523">MVELWYLDTFSKVFAQDGEIRTTAPGAVHKYLRTSILNHFGSKRLKDNLLLQIEDFVNKTLSAWSTQASVEVKIAASAMVLDFTTKIMISYDAKTSPVSLSQIYCGIVKGFLSFPLNNFGTAYHQCLKDQNKIMTILRDLLKERPTLLPETRREDFLEQLRN</sequence>
<dbReference type="PANTHER" id="PTHR24286:SF305">
    <property type="entry name" value="CYTOCHROME P450 708A2"/>
    <property type="match status" value="1"/>
</dbReference>
<evidence type="ECO:0000256" key="3">
    <source>
        <dbReference type="ARBA" id="ARBA00023004"/>
    </source>
</evidence>
<dbReference type="AlphaFoldDB" id="A0AA87ZDD5"/>
<protein>
    <recommendedName>
        <fullName evidence="7">Cytochrome P450</fullName>
    </recommendedName>
</protein>
<dbReference type="GO" id="GO:0010268">
    <property type="term" value="P:brassinosteroid homeostasis"/>
    <property type="evidence" value="ECO:0007669"/>
    <property type="project" value="TreeGrafter"/>
</dbReference>
<dbReference type="Proteomes" id="UP001187192">
    <property type="component" value="Unassembled WGS sequence"/>
</dbReference>
<proteinExistence type="inferred from homology"/>
<evidence type="ECO:0008006" key="7">
    <source>
        <dbReference type="Google" id="ProtNLM"/>
    </source>
</evidence>
<dbReference type="Gene3D" id="1.10.630.10">
    <property type="entry name" value="Cytochrome P450"/>
    <property type="match status" value="1"/>
</dbReference>
<gene>
    <name evidence="4" type="ORF">TIFTF001_044528</name>
    <name evidence="5" type="ORF">TIFTF001_044534</name>
</gene>
<organism evidence="4 6">
    <name type="scientific">Ficus carica</name>
    <name type="common">Common fig</name>
    <dbReference type="NCBI Taxonomy" id="3494"/>
    <lineage>
        <taxon>Eukaryota</taxon>
        <taxon>Viridiplantae</taxon>
        <taxon>Streptophyta</taxon>
        <taxon>Embryophyta</taxon>
        <taxon>Tracheophyta</taxon>
        <taxon>Spermatophyta</taxon>
        <taxon>Magnoliopsida</taxon>
        <taxon>eudicotyledons</taxon>
        <taxon>Gunneridae</taxon>
        <taxon>Pentapetalae</taxon>
        <taxon>rosids</taxon>
        <taxon>fabids</taxon>
        <taxon>Rosales</taxon>
        <taxon>Moraceae</taxon>
        <taxon>Ficeae</taxon>
        <taxon>Ficus</taxon>
    </lineage>
</organism>
<evidence type="ECO:0000313" key="6">
    <source>
        <dbReference type="Proteomes" id="UP001187192"/>
    </source>
</evidence>
<dbReference type="GO" id="GO:0005506">
    <property type="term" value="F:iron ion binding"/>
    <property type="evidence" value="ECO:0007669"/>
    <property type="project" value="InterPro"/>
</dbReference>
<dbReference type="GO" id="GO:0016132">
    <property type="term" value="P:brassinosteroid biosynthetic process"/>
    <property type="evidence" value="ECO:0007669"/>
    <property type="project" value="TreeGrafter"/>
</dbReference>
<feature type="non-terminal residue" evidence="4">
    <location>
        <position position="1"/>
    </location>
</feature>
<comment type="similarity">
    <text evidence="1">Belongs to the cytochrome P450 family.</text>
</comment>